<dbReference type="Proteomes" id="UP001286456">
    <property type="component" value="Unassembled WGS sequence"/>
</dbReference>
<name>A0AAE0J2P3_9PEZI</name>
<evidence type="ECO:0000259" key="6">
    <source>
        <dbReference type="Pfam" id="PF16541"/>
    </source>
</evidence>
<dbReference type="AlphaFoldDB" id="A0AAE0J2P3"/>
<dbReference type="EMBL" id="JAUEPO010000001">
    <property type="protein sequence ID" value="KAK3335842.1"/>
    <property type="molecule type" value="Genomic_DNA"/>
</dbReference>
<comment type="subcellular location">
    <subcellularLocation>
        <location evidence="1">Secreted</location>
    </subcellularLocation>
</comment>
<keyword evidence="4" id="KW-1015">Disulfide bond</keyword>
<reference evidence="7" key="2">
    <citation type="submission" date="2023-06" db="EMBL/GenBank/DDBJ databases">
        <authorList>
            <consortium name="Lawrence Berkeley National Laboratory"/>
            <person name="Haridas S."/>
            <person name="Hensen N."/>
            <person name="Bonometti L."/>
            <person name="Westerberg I."/>
            <person name="Brannstrom I.O."/>
            <person name="Guillou S."/>
            <person name="Cros-Aarteil S."/>
            <person name="Calhoun S."/>
            <person name="Kuo A."/>
            <person name="Mondo S."/>
            <person name="Pangilinan J."/>
            <person name="Riley R."/>
            <person name="Labutti K."/>
            <person name="Andreopoulos B."/>
            <person name="Lipzen A."/>
            <person name="Chen C."/>
            <person name="Yanf M."/>
            <person name="Daum C."/>
            <person name="Ng V."/>
            <person name="Clum A."/>
            <person name="Steindorff A."/>
            <person name="Ohm R."/>
            <person name="Martin F."/>
            <person name="Silar P."/>
            <person name="Natvig D."/>
            <person name="Lalanne C."/>
            <person name="Gautier V."/>
            <person name="Ament-Velasquez S.L."/>
            <person name="Kruys A."/>
            <person name="Hutchinson M.I."/>
            <person name="Powell A.J."/>
            <person name="Barry K."/>
            <person name="Miller A.N."/>
            <person name="Grigoriev I.V."/>
            <person name="Debuchy R."/>
            <person name="Gladieux P."/>
            <person name="Thoren M.H."/>
            <person name="Johannesson H."/>
        </authorList>
    </citation>
    <scope>NUCLEOTIDE SEQUENCE</scope>
    <source>
        <strain evidence="7">SMH4131-1</strain>
    </source>
</reference>
<sequence>MRAWRFPLMILLFSSATTLAAAINGGASFGLSRLGPLASSRQRHEREKRSLGCSDASFHALAWRAMDFYFHSYITYSTPSHQVVGGWVVFNLSNTALPFEMGCSATSAQPQDFFYSNQWYRCQGPDTKTADAALFSFDRSAGRLSVNQSWVCEDDQWPTIFNASGATNMTLDCTTSQWQNQNWTAGEIYSNEIVDCAVKNVTIQPIALEAYSA</sequence>
<keyword evidence="8" id="KW-1185">Reference proteome</keyword>
<evidence type="ECO:0000256" key="4">
    <source>
        <dbReference type="ARBA" id="ARBA00023157"/>
    </source>
</evidence>
<evidence type="ECO:0000256" key="3">
    <source>
        <dbReference type="ARBA" id="ARBA00022729"/>
    </source>
</evidence>
<organism evidence="7 8">
    <name type="scientific">Cercophora scortea</name>
    <dbReference type="NCBI Taxonomy" id="314031"/>
    <lineage>
        <taxon>Eukaryota</taxon>
        <taxon>Fungi</taxon>
        <taxon>Dikarya</taxon>
        <taxon>Ascomycota</taxon>
        <taxon>Pezizomycotina</taxon>
        <taxon>Sordariomycetes</taxon>
        <taxon>Sordariomycetidae</taxon>
        <taxon>Sordariales</taxon>
        <taxon>Lasiosphaeriaceae</taxon>
        <taxon>Cercophora</taxon>
    </lineage>
</organism>
<dbReference type="InterPro" id="IPR032382">
    <property type="entry name" value="AltA1"/>
</dbReference>
<evidence type="ECO:0000313" key="8">
    <source>
        <dbReference type="Proteomes" id="UP001286456"/>
    </source>
</evidence>
<evidence type="ECO:0000256" key="2">
    <source>
        <dbReference type="ARBA" id="ARBA00022525"/>
    </source>
</evidence>
<keyword evidence="3 5" id="KW-0732">Signal</keyword>
<gene>
    <name evidence="7" type="ORF">B0T19DRAFT_20862</name>
</gene>
<accession>A0AAE0J2P3</accession>
<evidence type="ECO:0000256" key="1">
    <source>
        <dbReference type="ARBA" id="ARBA00004613"/>
    </source>
</evidence>
<protein>
    <recommendedName>
        <fullName evidence="6">AA1-like domain-containing protein</fullName>
    </recommendedName>
</protein>
<reference evidence="7" key="1">
    <citation type="journal article" date="2023" name="Mol. Phylogenet. Evol.">
        <title>Genome-scale phylogeny and comparative genomics of the fungal order Sordariales.</title>
        <authorList>
            <person name="Hensen N."/>
            <person name="Bonometti L."/>
            <person name="Westerberg I."/>
            <person name="Brannstrom I.O."/>
            <person name="Guillou S."/>
            <person name="Cros-Aarteil S."/>
            <person name="Calhoun S."/>
            <person name="Haridas S."/>
            <person name="Kuo A."/>
            <person name="Mondo S."/>
            <person name="Pangilinan J."/>
            <person name="Riley R."/>
            <person name="LaButti K."/>
            <person name="Andreopoulos B."/>
            <person name="Lipzen A."/>
            <person name="Chen C."/>
            <person name="Yan M."/>
            <person name="Daum C."/>
            <person name="Ng V."/>
            <person name="Clum A."/>
            <person name="Steindorff A."/>
            <person name="Ohm R.A."/>
            <person name="Martin F."/>
            <person name="Silar P."/>
            <person name="Natvig D.O."/>
            <person name="Lalanne C."/>
            <person name="Gautier V."/>
            <person name="Ament-Velasquez S.L."/>
            <person name="Kruys A."/>
            <person name="Hutchinson M.I."/>
            <person name="Powell A.J."/>
            <person name="Barry K."/>
            <person name="Miller A.N."/>
            <person name="Grigoriev I.V."/>
            <person name="Debuchy R."/>
            <person name="Gladieux P."/>
            <person name="Hiltunen Thoren M."/>
            <person name="Johannesson H."/>
        </authorList>
    </citation>
    <scope>NUCLEOTIDE SEQUENCE</scope>
    <source>
        <strain evidence="7">SMH4131-1</strain>
    </source>
</reference>
<dbReference type="Pfam" id="PF16541">
    <property type="entry name" value="AltA1"/>
    <property type="match status" value="1"/>
</dbReference>
<proteinExistence type="predicted"/>
<evidence type="ECO:0000313" key="7">
    <source>
        <dbReference type="EMBL" id="KAK3335842.1"/>
    </source>
</evidence>
<feature type="chain" id="PRO_5042123264" description="AA1-like domain-containing protein" evidence="5">
    <location>
        <begin position="23"/>
        <end position="213"/>
    </location>
</feature>
<dbReference type="GO" id="GO:0005576">
    <property type="term" value="C:extracellular region"/>
    <property type="evidence" value="ECO:0007669"/>
    <property type="project" value="UniProtKB-SubCell"/>
</dbReference>
<keyword evidence="2" id="KW-0964">Secreted</keyword>
<feature type="signal peptide" evidence="5">
    <location>
        <begin position="1"/>
        <end position="22"/>
    </location>
</feature>
<evidence type="ECO:0000256" key="5">
    <source>
        <dbReference type="SAM" id="SignalP"/>
    </source>
</evidence>
<comment type="caution">
    <text evidence="7">The sequence shown here is derived from an EMBL/GenBank/DDBJ whole genome shotgun (WGS) entry which is preliminary data.</text>
</comment>
<feature type="domain" description="AA1-like" evidence="6">
    <location>
        <begin position="72"/>
        <end position="180"/>
    </location>
</feature>